<dbReference type="EMBL" id="ML996099">
    <property type="protein sequence ID" value="KAF2740688.1"/>
    <property type="molecule type" value="Genomic_DNA"/>
</dbReference>
<organism evidence="2 3">
    <name type="scientific">Polyplosphaeria fusca</name>
    <dbReference type="NCBI Taxonomy" id="682080"/>
    <lineage>
        <taxon>Eukaryota</taxon>
        <taxon>Fungi</taxon>
        <taxon>Dikarya</taxon>
        <taxon>Ascomycota</taxon>
        <taxon>Pezizomycotina</taxon>
        <taxon>Dothideomycetes</taxon>
        <taxon>Pleosporomycetidae</taxon>
        <taxon>Pleosporales</taxon>
        <taxon>Tetraplosphaeriaceae</taxon>
        <taxon>Polyplosphaeria</taxon>
    </lineage>
</organism>
<dbReference type="AlphaFoldDB" id="A0A9P4R7I9"/>
<evidence type="ECO:0000313" key="3">
    <source>
        <dbReference type="Proteomes" id="UP000799444"/>
    </source>
</evidence>
<feature type="region of interest" description="Disordered" evidence="1">
    <location>
        <begin position="1"/>
        <end position="60"/>
    </location>
</feature>
<gene>
    <name evidence="2" type="ORF">EJ04DRAFT_572007</name>
</gene>
<dbReference type="Proteomes" id="UP000799444">
    <property type="component" value="Unassembled WGS sequence"/>
</dbReference>
<comment type="caution">
    <text evidence="2">The sequence shown here is derived from an EMBL/GenBank/DDBJ whole genome shotgun (WGS) entry which is preliminary data.</text>
</comment>
<keyword evidence="3" id="KW-1185">Reference proteome</keyword>
<feature type="region of interest" description="Disordered" evidence="1">
    <location>
        <begin position="97"/>
        <end position="137"/>
    </location>
</feature>
<protein>
    <submittedName>
        <fullName evidence="2">Uncharacterized protein</fullName>
    </submittedName>
</protein>
<evidence type="ECO:0000256" key="1">
    <source>
        <dbReference type="SAM" id="MobiDB-lite"/>
    </source>
</evidence>
<sequence>MPWGTPGPPPSDSLAIPAPLQPHRSVINNDGVPYPISKSPPAPRSAPTPRYEYKRPEECSQVPYAQEQETQGAVLNYQQIKGHHGQGERVATVENQRIEQSQQRIASRQGNHNLTSRSGQSQEENLDSGTYHTLGQSLSRQRALLPGSTGQSLNRTAYQATHGAPQFSYKKTEFPVRAPTDDDGIILGPLRRYDENVVESRAYTAYPQRQPPSSTGRTAFGDPNEMRSRIPFSVAPIDLSEVGIDDSVSQVGRRGMLERGYIPNLGAVPERGREEAYKEFIRLLREITRERQERVREVMSRPGLTETQRNAEIRQIEEQYTRSTDAKLIESGYDQYAGRERIAVVNNAAMNRIEAGATDYIPESELVQNAQRYAEEAVRKRRPSPFAVWRKETLHRLWVFWQWFMAMPTDPRLFSIRGAEEEKVFQQMKGAQLHQENSVWAGSARRCASSQEVRLTNVEHEQASAQTRWPEAVAQNTSSIDPTWKTHQQWASQRGNQTVRDDETTVTAWPVV</sequence>
<feature type="compositionally biased region" description="Pro residues" evidence="1">
    <location>
        <begin position="1"/>
        <end position="11"/>
    </location>
</feature>
<reference evidence="2" key="1">
    <citation type="journal article" date="2020" name="Stud. Mycol.">
        <title>101 Dothideomycetes genomes: a test case for predicting lifestyles and emergence of pathogens.</title>
        <authorList>
            <person name="Haridas S."/>
            <person name="Albert R."/>
            <person name="Binder M."/>
            <person name="Bloem J."/>
            <person name="Labutti K."/>
            <person name="Salamov A."/>
            <person name="Andreopoulos B."/>
            <person name="Baker S."/>
            <person name="Barry K."/>
            <person name="Bills G."/>
            <person name="Bluhm B."/>
            <person name="Cannon C."/>
            <person name="Castanera R."/>
            <person name="Culley D."/>
            <person name="Daum C."/>
            <person name="Ezra D."/>
            <person name="Gonzalez J."/>
            <person name="Henrissat B."/>
            <person name="Kuo A."/>
            <person name="Liang C."/>
            <person name="Lipzen A."/>
            <person name="Lutzoni F."/>
            <person name="Magnuson J."/>
            <person name="Mondo S."/>
            <person name="Nolan M."/>
            <person name="Ohm R."/>
            <person name="Pangilinan J."/>
            <person name="Park H.-J."/>
            <person name="Ramirez L."/>
            <person name="Alfaro M."/>
            <person name="Sun H."/>
            <person name="Tritt A."/>
            <person name="Yoshinaga Y."/>
            <person name="Zwiers L.-H."/>
            <person name="Turgeon B."/>
            <person name="Goodwin S."/>
            <person name="Spatafora J."/>
            <person name="Crous P."/>
            <person name="Grigoriev I."/>
        </authorList>
    </citation>
    <scope>NUCLEOTIDE SEQUENCE</scope>
    <source>
        <strain evidence="2">CBS 125425</strain>
    </source>
</reference>
<evidence type="ECO:0000313" key="2">
    <source>
        <dbReference type="EMBL" id="KAF2740688.1"/>
    </source>
</evidence>
<name>A0A9P4R7I9_9PLEO</name>
<accession>A0A9P4R7I9</accession>
<proteinExistence type="predicted"/>